<organism evidence="14 15">
    <name type="scientific">Leptospira fluminis</name>
    <dbReference type="NCBI Taxonomy" id="2484979"/>
    <lineage>
        <taxon>Bacteria</taxon>
        <taxon>Pseudomonadati</taxon>
        <taxon>Spirochaetota</taxon>
        <taxon>Spirochaetia</taxon>
        <taxon>Leptospirales</taxon>
        <taxon>Leptospiraceae</taxon>
        <taxon>Leptospira</taxon>
    </lineage>
</organism>
<keyword evidence="5" id="KW-0812">Transmembrane</keyword>
<dbReference type="Proteomes" id="UP000297855">
    <property type="component" value="Unassembled WGS sequence"/>
</dbReference>
<accession>A0A4R9GM68</accession>
<comment type="catalytic activity">
    <reaction evidence="10">
        <text>S-adenosyl 3-(methylsulfanyl)propylamine + spermidine = thermospermine + S-methyl-5'-thioadenosine + H(+)</text>
        <dbReference type="Rhea" id="RHEA:30515"/>
        <dbReference type="ChEBI" id="CHEBI:15378"/>
        <dbReference type="ChEBI" id="CHEBI:17509"/>
        <dbReference type="ChEBI" id="CHEBI:57443"/>
        <dbReference type="ChEBI" id="CHEBI:57834"/>
        <dbReference type="ChEBI" id="CHEBI:59903"/>
        <dbReference type="EC" id="2.5.1.79"/>
    </reaction>
</comment>
<dbReference type="InterPro" id="IPR030374">
    <property type="entry name" value="PABS"/>
</dbReference>
<feature type="binding site" evidence="11">
    <location>
        <begin position="142"/>
        <end position="143"/>
    </location>
    <ligand>
        <name>S-methyl-5'-thioadenosine</name>
        <dbReference type="ChEBI" id="CHEBI:17509"/>
    </ligand>
</feature>
<dbReference type="PROSITE" id="PS51006">
    <property type="entry name" value="PABS_2"/>
    <property type="match status" value="1"/>
</dbReference>
<feature type="binding site" evidence="11">
    <location>
        <position position="175"/>
    </location>
    <ligand>
        <name>S-methyl-5'-thioadenosine</name>
        <dbReference type="ChEBI" id="CHEBI:17509"/>
    </ligand>
</feature>
<evidence type="ECO:0000256" key="1">
    <source>
        <dbReference type="ARBA" id="ARBA00007867"/>
    </source>
</evidence>
<dbReference type="Pfam" id="PF01564">
    <property type="entry name" value="Spermine_synth"/>
    <property type="match status" value="1"/>
</dbReference>
<comment type="similarity">
    <text evidence="1 11">Belongs to the spermidine/spermine synthase family.</text>
</comment>
<sequence length="317" mass="36580">MIISDGKWVKDYYDENELHFYRKRKSIFKKKTKFQEVELLELPAIGEVLIIDEELQSAKMDEHIYHETLVHPAMISNENPKKVLILGGGEGATLREVLKYQSVELAVMVDIDAELVEFFHQNMPHWHLGAFDDPRTVLALIDGKEYLKNTSHLFDVIIIDLTSGFTERMQEEFEPILNLYSKEFYALCKSKLAPDGIVAVQAFELTPLDWSEHAVLYRTLSSAFSRVTSYSTFIPSFYTNWGFLIASDHIENSELSPEEVEHRILERGLTNKLRSFSGQNFLGMKSMPKDLQSNLRRPGTVIEDNKPIKVYPKEDNQ</sequence>
<dbReference type="GO" id="GO:0010487">
    <property type="term" value="F:thermospermine synthase activity"/>
    <property type="evidence" value="ECO:0007669"/>
    <property type="project" value="UniProtKB-EC"/>
</dbReference>
<dbReference type="InterPro" id="IPR001045">
    <property type="entry name" value="Spermi_synthase"/>
</dbReference>
<comment type="caution">
    <text evidence="11">Lacks conserved residue(s) required for the propagation of feature annotation.</text>
</comment>
<dbReference type="PANTHER" id="PTHR43317">
    <property type="entry name" value="THERMOSPERMINE SYNTHASE ACAULIS5"/>
    <property type="match status" value="1"/>
</dbReference>
<evidence type="ECO:0000256" key="10">
    <source>
        <dbReference type="ARBA" id="ARBA00048874"/>
    </source>
</evidence>
<keyword evidence="2" id="KW-1003">Cell membrane</keyword>
<dbReference type="SUPFAM" id="SSF53335">
    <property type="entry name" value="S-adenosyl-L-methionine-dependent methyltransferases"/>
    <property type="match status" value="1"/>
</dbReference>
<evidence type="ECO:0000256" key="7">
    <source>
        <dbReference type="ARBA" id="ARBA00023066"/>
    </source>
</evidence>
<dbReference type="OrthoDB" id="9793120at2"/>
<keyword evidence="9" id="KW-0472">Membrane</keyword>
<dbReference type="EMBL" id="RQEV01000017">
    <property type="protein sequence ID" value="TGK15272.1"/>
    <property type="molecule type" value="Genomic_DNA"/>
</dbReference>
<name>A0A4R9GM68_9LEPT</name>
<evidence type="ECO:0000256" key="2">
    <source>
        <dbReference type="ARBA" id="ARBA00022475"/>
    </source>
</evidence>
<dbReference type="InterPro" id="IPR029063">
    <property type="entry name" value="SAM-dependent_MTases_sf"/>
</dbReference>
<comment type="catalytic activity">
    <reaction evidence="11">
        <text>S-adenosyl 3-(methylsulfanyl)propylamine + putrescine = S-methyl-5'-thioadenosine + spermidine + H(+)</text>
        <dbReference type="Rhea" id="RHEA:12721"/>
        <dbReference type="ChEBI" id="CHEBI:15378"/>
        <dbReference type="ChEBI" id="CHEBI:17509"/>
        <dbReference type="ChEBI" id="CHEBI:57443"/>
        <dbReference type="ChEBI" id="CHEBI:57834"/>
        <dbReference type="ChEBI" id="CHEBI:326268"/>
        <dbReference type="EC" id="2.5.1.16"/>
    </reaction>
</comment>
<comment type="function">
    <text evidence="11">Catalyzes the irreversible transfer of a propylamine group from the amino donor S-adenosylmethioninamine (decarboxy-AdoMet) to putrescine (1,4-diaminobutane) to yield spermidine.</text>
</comment>
<keyword evidence="15" id="KW-1185">Reference proteome</keyword>
<evidence type="ECO:0000256" key="5">
    <source>
        <dbReference type="ARBA" id="ARBA00022692"/>
    </source>
</evidence>
<dbReference type="Gene3D" id="3.40.50.150">
    <property type="entry name" value="Vaccinia Virus protein VP39"/>
    <property type="match status" value="1"/>
</dbReference>
<evidence type="ECO:0000256" key="6">
    <source>
        <dbReference type="ARBA" id="ARBA00022989"/>
    </source>
</evidence>
<protein>
    <recommendedName>
        <fullName evidence="11">Polyamine aminopropyltransferase</fullName>
    </recommendedName>
    <alternativeName>
        <fullName evidence="11">Putrescine aminopropyltransferase</fullName>
        <shortName evidence="11">PAPT</shortName>
    </alternativeName>
    <alternativeName>
        <fullName evidence="11">Spermidine synthase</fullName>
        <shortName evidence="11">SPDS</shortName>
        <shortName evidence="11">SPDSY</shortName>
        <ecNumber evidence="11">2.5.1.16</ecNumber>
    </alternativeName>
</protein>
<feature type="active site" description="Proton acceptor" evidence="11 12">
    <location>
        <position position="160"/>
    </location>
</feature>
<dbReference type="PROSITE" id="PS01330">
    <property type="entry name" value="PABS_1"/>
    <property type="match status" value="1"/>
</dbReference>
<gene>
    <name evidence="11" type="primary">speE</name>
    <name evidence="14" type="ORF">EHO61_16305</name>
</gene>
<dbReference type="Pfam" id="PF17284">
    <property type="entry name" value="Spermine_synt_N"/>
    <property type="match status" value="1"/>
</dbReference>
<keyword evidence="4 11" id="KW-0808">Transferase</keyword>
<keyword evidence="3" id="KW-0963">Cytoplasm</keyword>
<evidence type="ECO:0000256" key="12">
    <source>
        <dbReference type="PROSITE-ProRule" id="PRU00354"/>
    </source>
</evidence>
<evidence type="ECO:0000313" key="15">
    <source>
        <dbReference type="Proteomes" id="UP000297855"/>
    </source>
</evidence>
<comment type="subunit">
    <text evidence="11">Homodimer or homotetramer.</text>
</comment>
<dbReference type="EC" id="2.5.1.16" evidence="11"/>
<reference evidence="14" key="1">
    <citation type="journal article" date="2019" name="PLoS Negl. Trop. Dis.">
        <title>Revisiting the worldwide diversity of Leptospira species in the environment.</title>
        <authorList>
            <person name="Vincent A.T."/>
            <person name="Schiettekatte O."/>
            <person name="Bourhy P."/>
            <person name="Veyrier F.J."/>
            <person name="Picardeau M."/>
        </authorList>
    </citation>
    <scope>NUCLEOTIDE SEQUENCE [LARGE SCALE GENOMIC DNA]</scope>
    <source>
        <strain evidence="14">SCS5</strain>
    </source>
</reference>
<dbReference type="PANTHER" id="PTHR43317:SF1">
    <property type="entry name" value="THERMOSPERMINE SYNTHASE ACAULIS5"/>
    <property type="match status" value="1"/>
</dbReference>
<feature type="binding site" evidence="11">
    <location>
        <position position="90"/>
    </location>
    <ligand>
        <name>spermidine</name>
        <dbReference type="ChEBI" id="CHEBI:57834"/>
    </ligand>
</feature>
<dbReference type="InterPro" id="IPR035246">
    <property type="entry name" value="Spermidine_synt_N"/>
</dbReference>
<feature type="binding site" evidence="11">
    <location>
        <position position="110"/>
    </location>
    <ligand>
        <name>S-methyl-5'-thioadenosine</name>
        <dbReference type="ChEBI" id="CHEBI:17509"/>
    </ligand>
</feature>
<dbReference type="GO" id="GO:0004766">
    <property type="term" value="F:spermidine synthase activity"/>
    <property type="evidence" value="ECO:0007669"/>
    <property type="project" value="UniProtKB-UniRule"/>
</dbReference>
<proteinExistence type="inferred from homology"/>
<comment type="caution">
    <text evidence="14">The sequence shown here is derived from an EMBL/GenBank/DDBJ whole genome shotgun (WGS) entry which is preliminary data.</text>
</comment>
<evidence type="ECO:0000259" key="13">
    <source>
        <dbReference type="PROSITE" id="PS51006"/>
    </source>
</evidence>
<evidence type="ECO:0000256" key="11">
    <source>
        <dbReference type="HAMAP-Rule" id="MF_00198"/>
    </source>
</evidence>
<feature type="binding site" evidence="11">
    <location>
        <position position="66"/>
    </location>
    <ligand>
        <name>spermidine</name>
        <dbReference type="ChEBI" id="CHEBI:57834"/>
    </ligand>
</feature>
<dbReference type="FunFam" id="3.40.50.150:FF:000088">
    <property type="entry name" value="Polyamine aminopropyltransferase"/>
    <property type="match status" value="1"/>
</dbReference>
<dbReference type="UniPathway" id="UPA00248">
    <property type="reaction ID" value="UER00314"/>
</dbReference>
<dbReference type="GO" id="GO:0008295">
    <property type="term" value="P:spermidine biosynthetic process"/>
    <property type="evidence" value="ECO:0007669"/>
    <property type="project" value="UniProtKB-UniRule"/>
</dbReference>
<keyword evidence="7 11" id="KW-0745">Spermidine biosynthesis</keyword>
<feature type="domain" description="PABS" evidence="13">
    <location>
        <begin position="6"/>
        <end position="248"/>
    </location>
</feature>
<dbReference type="AlphaFoldDB" id="A0A4R9GM68"/>
<comment type="pathway">
    <text evidence="11">Amine and polyamine biosynthesis; spermidine biosynthesis; spermidine from putrescine: step 1/1.</text>
</comment>
<evidence type="ECO:0000313" key="14">
    <source>
        <dbReference type="EMBL" id="TGK15272.1"/>
    </source>
</evidence>
<evidence type="ECO:0000256" key="9">
    <source>
        <dbReference type="ARBA" id="ARBA00023136"/>
    </source>
</evidence>
<evidence type="ECO:0000256" key="4">
    <source>
        <dbReference type="ARBA" id="ARBA00022679"/>
    </source>
</evidence>
<evidence type="ECO:0000256" key="3">
    <source>
        <dbReference type="ARBA" id="ARBA00022490"/>
    </source>
</evidence>
<dbReference type="InterPro" id="IPR030373">
    <property type="entry name" value="PABS_CS"/>
</dbReference>
<dbReference type="HAMAP" id="MF_00198">
    <property type="entry name" value="Spermidine_synth"/>
    <property type="match status" value="1"/>
</dbReference>
<evidence type="ECO:0000256" key="8">
    <source>
        <dbReference type="ARBA" id="ARBA00023115"/>
    </source>
</evidence>
<dbReference type="InterPro" id="IPR037163">
    <property type="entry name" value="Spermidine_synt_N_sf"/>
</dbReference>
<keyword evidence="8 11" id="KW-0620">Polyamine biosynthesis</keyword>
<feature type="binding site" evidence="11">
    <location>
        <position position="35"/>
    </location>
    <ligand>
        <name>S-methyl-5'-thioadenosine</name>
        <dbReference type="ChEBI" id="CHEBI:17509"/>
    </ligand>
</feature>
<dbReference type="Gene3D" id="2.30.140.10">
    <property type="entry name" value="Spermidine synthase, tetramerisation domain"/>
    <property type="match status" value="1"/>
</dbReference>
<keyword evidence="6" id="KW-1133">Transmembrane helix</keyword>
<dbReference type="CDD" id="cd02440">
    <property type="entry name" value="AdoMet_MTases"/>
    <property type="match status" value="1"/>
</dbReference>